<dbReference type="Pfam" id="PF17778">
    <property type="entry name" value="WHD_BLACT"/>
    <property type="match status" value="1"/>
</dbReference>
<sequence length="281" mass="31619">MAQLQIVSIPVTSPVPMLESEANCYLLGTEHESILIDAGYDQWNTAEAIQKAVQESQLATPNRILLTHSHPDHAPGAKRLKHWEATLMFHPQEEKGMREALSIPEDHDPIPLQPLEDQATLYVDGHPIVAIHSPGHTRGHLCFWLPEQKILFSGDNVLGKGTTWIGPPDGNIRDYLRSLEQLEQLPIEKIAPGHGPWIDNPKERIAFIRQHRLEREAQILSLMKAQPSRQASIAALAEAIYQDTIPAFIVPFAERTVEAHLQKLEEDGKVRRLTPDTYEVL</sequence>
<dbReference type="InterPro" id="IPR036388">
    <property type="entry name" value="WH-like_DNA-bd_sf"/>
</dbReference>
<dbReference type="Gene3D" id="1.10.10.10">
    <property type="entry name" value="Winged helix-like DNA-binding domain superfamily/Winged helix DNA-binding domain"/>
    <property type="match status" value="1"/>
</dbReference>
<dbReference type="Pfam" id="PF00753">
    <property type="entry name" value="Lactamase_B"/>
    <property type="match status" value="1"/>
</dbReference>
<dbReference type="AlphaFoldDB" id="A0A1Y3PUR3"/>
<dbReference type="Gene3D" id="3.60.15.10">
    <property type="entry name" value="Ribonuclease Z/Hydroxyacylglutathione hydrolase-like"/>
    <property type="match status" value="1"/>
</dbReference>
<dbReference type="EMBL" id="LZRT01000010">
    <property type="protein sequence ID" value="OUM90774.1"/>
    <property type="molecule type" value="Genomic_DNA"/>
</dbReference>
<dbReference type="PANTHER" id="PTHR23131">
    <property type="entry name" value="ENDORIBONUCLEASE LACTB2"/>
    <property type="match status" value="1"/>
</dbReference>
<dbReference type="InterPro" id="IPR050662">
    <property type="entry name" value="Sec-metab_biosynth-thioest"/>
</dbReference>
<accession>A0A1Y3PUR3</accession>
<evidence type="ECO:0000259" key="1">
    <source>
        <dbReference type="SMART" id="SM00849"/>
    </source>
</evidence>
<organism evidence="2 3">
    <name type="scientific">Bacillus thermozeamaize</name>
    <dbReference type="NCBI Taxonomy" id="230954"/>
    <lineage>
        <taxon>Bacteria</taxon>
        <taxon>Bacillati</taxon>
        <taxon>Bacillota</taxon>
        <taxon>Bacilli</taxon>
        <taxon>Bacillales</taxon>
        <taxon>Bacillaceae</taxon>
        <taxon>Bacillus</taxon>
    </lineage>
</organism>
<evidence type="ECO:0000313" key="3">
    <source>
        <dbReference type="Proteomes" id="UP000196475"/>
    </source>
</evidence>
<dbReference type="InterPro" id="IPR041516">
    <property type="entry name" value="LACTB2_WH"/>
</dbReference>
<dbReference type="InterPro" id="IPR001279">
    <property type="entry name" value="Metallo-B-lactamas"/>
</dbReference>
<feature type="domain" description="Metallo-beta-lactamase" evidence="1">
    <location>
        <begin position="21"/>
        <end position="194"/>
    </location>
</feature>
<dbReference type="Proteomes" id="UP000196475">
    <property type="component" value="Unassembled WGS sequence"/>
</dbReference>
<dbReference type="InterPro" id="IPR036866">
    <property type="entry name" value="RibonucZ/Hydroxyglut_hydro"/>
</dbReference>
<name>A0A1Y3PUR3_9BACI</name>
<protein>
    <recommendedName>
        <fullName evidence="1">Metallo-beta-lactamase domain-containing protein</fullName>
    </recommendedName>
</protein>
<proteinExistence type="predicted"/>
<comment type="caution">
    <text evidence="2">The sequence shown here is derived from an EMBL/GenBank/DDBJ whole genome shotgun (WGS) entry which is preliminary data.</text>
</comment>
<dbReference type="CDD" id="cd16278">
    <property type="entry name" value="metallo-hydrolase-like_MBL-fold"/>
    <property type="match status" value="1"/>
</dbReference>
<dbReference type="SMART" id="SM00849">
    <property type="entry name" value="Lactamase_B"/>
    <property type="match status" value="1"/>
</dbReference>
<evidence type="ECO:0000313" key="2">
    <source>
        <dbReference type="EMBL" id="OUM90774.1"/>
    </source>
</evidence>
<dbReference type="SUPFAM" id="SSF56281">
    <property type="entry name" value="Metallo-hydrolase/oxidoreductase"/>
    <property type="match status" value="1"/>
</dbReference>
<gene>
    <name evidence="2" type="ORF">BAA01_07290</name>
</gene>
<dbReference type="PANTHER" id="PTHR23131:SF0">
    <property type="entry name" value="ENDORIBONUCLEASE LACTB2"/>
    <property type="match status" value="1"/>
</dbReference>
<reference evidence="3" key="1">
    <citation type="submission" date="2016-06" db="EMBL/GenBank/DDBJ databases">
        <authorList>
            <person name="Nascimento L."/>
            <person name="Pereira R.V."/>
            <person name="Martins L.F."/>
            <person name="Quaggio R.B."/>
            <person name="Silva A.M."/>
            <person name="Setubal J.C."/>
        </authorList>
    </citation>
    <scope>NUCLEOTIDE SEQUENCE [LARGE SCALE GENOMIC DNA]</scope>
</reference>